<feature type="compositionally biased region" description="Low complexity" evidence="5">
    <location>
        <begin position="55"/>
        <end position="64"/>
    </location>
</feature>
<dbReference type="PANTHER" id="PTHR46143:SF1">
    <property type="entry name" value="CALPAIN-7"/>
    <property type="match status" value="1"/>
</dbReference>
<dbReference type="RefSeq" id="XP_049260567.1">
    <property type="nucleotide sequence ID" value="XM_049410302.1"/>
</dbReference>
<evidence type="ECO:0000313" key="8">
    <source>
        <dbReference type="Proteomes" id="UP000694255"/>
    </source>
</evidence>
<keyword evidence="2 4" id="KW-0378">Hydrolase</keyword>
<dbReference type="GeneID" id="73472960"/>
<dbReference type="PANTHER" id="PTHR46143">
    <property type="entry name" value="CALPAIN-7"/>
    <property type="match status" value="1"/>
</dbReference>
<evidence type="ECO:0000256" key="2">
    <source>
        <dbReference type="ARBA" id="ARBA00022801"/>
    </source>
</evidence>
<dbReference type="InterPro" id="IPR051297">
    <property type="entry name" value="PalB/RIM13"/>
</dbReference>
<accession>A0A8J5UDE9</accession>
<protein>
    <submittedName>
        <fullName evidence="7">RIM13</fullName>
    </submittedName>
</protein>
<keyword evidence="3 4" id="KW-0788">Thiol protease</keyword>
<evidence type="ECO:0000313" key="7">
    <source>
        <dbReference type="EMBL" id="KAG7660333.1"/>
    </source>
</evidence>
<keyword evidence="1 4" id="KW-0645">Protease</keyword>
<reference evidence="7 8" key="1">
    <citation type="journal article" date="2021" name="DNA Res.">
        <title>Genome analysis of Candida subhashii reveals its hybrid nature and dual mitochondrial genome conformations.</title>
        <authorList>
            <person name="Mixao V."/>
            <person name="Hegedusova E."/>
            <person name="Saus E."/>
            <person name="Pryszcz L.P."/>
            <person name="Cillingova A."/>
            <person name="Nosek J."/>
            <person name="Gabaldon T."/>
        </authorList>
    </citation>
    <scope>NUCLEOTIDE SEQUENCE [LARGE SCALE GENOMIC DNA]</scope>
    <source>
        <strain evidence="7 8">CBS 10753</strain>
    </source>
</reference>
<dbReference type="Pfam" id="PF00648">
    <property type="entry name" value="Peptidase_C2"/>
    <property type="match status" value="1"/>
</dbReference>
<feature type="active site" evidence="4">
    <location>
        <position position="352"/>
    </location>
</feature>
<dbReference type="OrthoDB" id="167576at2759"/>
<dbReference type="InterPro" id="IPR001300">
    <property type="entry name" value="Peptidase_C2_calpain_cat"/>
</dbReference>
<dbReference type="AlphaFoldDB" id="A0A8J5UDE9"/>
<dbReference type="EMBL" id="JAGSYN010000330">
    <property type="protein sequence ID" value="KAG7660333.1"/>
    <property type="molecule type" value="Genomic_DNA"/>
</dbReference>
<gene>
    <name evidence="7" type="ORF">J8A68_006161</name>
</gene>
<sequence>MSIDDFLYHLELSHFYQAIDDQTKAKRECLDGIKCLNSFSKGVTSKVSPRPPPGTTKTPTHTTTQIPPERLKLLSQYALNHYNNLSKPLSITEKLDWMCSRFSKAEIFPPVIEFSPDWTSHHTNFMDLDLPTPYQDQNKSIGKLPYEAEFRPVDIDDWSNQYEDLTSLYQDMLSNCSFVSSILAIVDSSSQFSLINMISPHTSNSKYKVILHFNGLPRIVTIDNRLPFLIGSNEDRNVFIKSFTDPQLYWPALIEKAYLKVMGDGYVFNGSNMANDTYMLTGWIPEIIKLQNGKLPNEFRWLWKYKQDGEIILGIGTGKISKKLSTHLKLISEHDYVIDRYNMAGNNLTLKNPWISNSLIDRFISINDLTCFRYLYVNWKPSNLFKYSYRQSFIYRVKDDCIFTHPQFTLKNNTIKEQEVWLLLERHLESSEQQPQGWINVGIFETSSKVLTPTQFRNINLSEETNNRLHLIKVKTQPRGSYTAVVSSNKNCNFTLTMFNNISSDFTFSKSKYLYNYTLPAIEGEWAEGSNGGNWSMSTYINNPQYDLIVKEPSKLIAVLYGEQEMQVNFHLFHSEKSRIGKKIHSFDKSKLLNNENYNSRFQLNNYNLMPGCYKLVVSGYDRSKGKFVLLLNSSSQLTIEKIPQNIGLFIRKKEFNWENTNRYKLYFELTTYRTRLSFHINHFNNSDKDYEILTNYRPAIRASIFDANTSMPIQINEKFDDSLYGVFIEAEIERVGTYILLIERFEIGLGRCVIEVGSNYRIELK</sequence>
<name>A0A8J5UDE9_9ASCO</name>
<evidence type="ECO:0000256" key="5">
    <source>
        <dbReference type="SAM" id="MobiDB-lite"/>
    </source>
</evidence>
<evidence type="ECO:0000256" key="3">
    <source>
        <dbReference type="ARBA" id="ARBA00022807"/>
    </source>
</evidence>
<feature type="domain" description="Calpain catalytic" evidence="6">
    <location>
        <begin position="166"/>
        <end position="354"/>
    </location>
</feature>
<feature type="active site" evidence="4">
    <location>
        <position position="334"/>
    </location>
</feature>
<evidence type="ECO:0000256" key="1">
    <source>
        <dbReference type="ARBA" id="ARBA00022670"/>
    </source>
</evidence>
<proteinExistence type="predicted"/>
<organism evidence="7 8">
    <name type="scientific">[Candida] subhashii</name>
    <dbReference type="NCBI Taxonomy" id="561895"/>
    <lineage>
        <taxon>Eukaryota</taxon>
        <taxon>Fungi</taxon>
        <taxon>Dikarya</taxon>
        <taxon>Ascomycota</taxon>
        <taxon>Saccharomycotina</taxon>
        <taxon>Pichiomycetes</taxon>
        <taxon>Debaryomycetaceae</taxon>
        <taxon>Spathaspora</taxon>
    </lineage>
</organism>
<keyword evidence="8" id="KW-1185">Reference proteome</keyword>
<dbReference type="Proteomes" id="UP000694255">
    <property type="component" value="Unassembled WGS sequence"/>
</dbReference>
<dbReference type="GO" id="GO:0006508">
    <property type="term" value="P:proteolysis"/>
    <property type="evidence" value="ECO:0007669"/>
    <property type="project" value="UniProtKB-KW"/>
</dbReference>
<evidence type="ECO:0000259" key="6">
    <source>
        <dbReference type="PROSITE" id="PS50203"/>
    </source>
</evidence>
<feature type="region of interest" description="Disordered" evidence="5">
    <location>
        <begin position="42"/>
        <end position="64"/>
    </location>
</feature>
<comment type="caution">
    <text evidence="7">The sequence shown here is derived from an EMBL/GenBank/DDBJ whole genome shotgun (WGS) entry which is preliminary data.</text>
</comment>
<dbReference type="PROSITE" id="PS50203">
    <property type="entry name" value="CALPAIN_CAT"/>
    <property type="match status" value="1"/>
</dbReference>
<dbReference type="GO" id="GO:0004198">
    <property type="term" value="F:calcium-dependent cysteine-type endopeptidase activity"/>
    <property type="evidence" value="ECO:0007669"/>
    <property type="project" value="InterPro"/>
</dbReference>
<feature type="active site" evidence="4">
    <location>
        <position position="176"/>
    </location>
</feature>
<evidence type="ECO:0000256" key="4">
    <source>
        <dbReference type="PROSITE-ProRule" id="PRU00239"/>
    </source>
</evidence>
<dbReference type="SMART" id="SM00230">
    <property type="entry name" value="CysPc"/>
    <property type="match status" value="1"/>
</dbReference>